<dbReference type="PIRSF" id="PIRSF006470">
    <property type="entry name" value="DctB"/>
    <property type="match status" value="1"/>
</dbReference>
<feature type="binding site" evidence="2">
    <location>
        <position position="225"/>
    </location>
    <ligand>
        <name>N-acetyl-beta-neuraminate</name>
        <dbReference type="ChEBI" id="CHEBI:58705"/>
    </ligand>
</feature>
<reference evidence="4" key="1">
    <citation type="submission" date="2019-12" db="EMBL/GenBank/DDBJ databases">
        <authorList>
            <person name="zhang j."/>
            <person name="sun C.M."/>
        </authorList>
    </citation>
    <scope>NUCLEOTIDE SEQUENCE</scope>
    <source>
        <strain evidence="4">NS-1</strain>
    </source>
</reference>
<dbReference type="RefSeq" id="WP_230867898.1">
    <property type="nucleotide sequence ID" value="NZ_CP046640.1"/>
</dbReference>
<dbReference type="GO" id="GO:0030246">
    <property type="term" value="F:carbohydrate binding"/>
    <property type="evidence" value="ECO:0007669"/>
    <property type="project" value="TreeGrafter"/>
</dbReference>
<dbReference type="Gene3D" id="3.40.190.170">
    <property type="entry name" value="Bacterial extracellular solute-binding protein, family 7"/>
    <property type="match status" value="1"/>
</dbReference>
<dbReference type="NCBIfam" id="NF037995">
    <property type="entry name" value="TRAP_S1"/>
    <property type="match status" value="1"/>
</dbReference>
<evidence type="ECO:0000256" key="3">
    <source>
        <dbReference type="SAM" id="SignalP"/>
    </source>
</evidence>
<dbReference type="PANTHER" id="PTHR33376">
    <property type="match status" value="1"/>
</dbReference>
<accession>A0A8A7KP21</accession>
<feature type="chain" id="PRO_5038582259" evidence="3">
    <location>
        <begin position="25"/>
        <end position="354"/>
    </location>
</feature>
<dbReference type="Proteomes" id="UP000665020">
    <property type="component" value="Chromosome"/>
</dbReference>
<dbReference type="KEGG" id="ifn:GM661_17200"/>
<evidence type="ECO:0000256" key="1">
    <source>
        <dbReference type="ARBA" id="ARBA00022729"/>
    </source>
</evidence>
<organism evidence="4 5">
    <name type="scientific">Iocasia fonsfrigidae</name>
    <dbReference type="NCBI Taxonomy" id="2682810"/>
    <lineage>
        <taxon>Bacteria</taxon>
        <taxon>Bacillati</taxon>
        <taxon>Bacillota</taxon>
        <taxon>Clostridia</taxon>
        <taxon>Halanaerobiales</taxon>
        <taxon>Halanaerobiaceae</taxon>
        <taxon>Iocasia</taxon>
    </lineage>
</organism>
<feature type="binding site" evidence="2">
    <location>
        <position position="185"/>
    </location>
    <ligand>
        <name>N-acetyl-beta-neuraminate</name>
        <dbReference type="ChEBI" id="CHEBI:58705"/>
    </ligand>
</feature>
<dbReference type="GO" id="GO:0055085">
    <property type="term" value="P:transmembrane transport"/>
    <property type="evidence" value="ECO:0007669"/>
    <property type="project" value="InterPro"/>
</dbReference>
<feature type="binding site" evidence="2">
    <location>
        <position position="164"/>
    </location>
    <ligand>
        <name>N-acetyl-beta-neuraminate</name>
        <dbReference type="ChEBI" id="CHEBI:58705"/>
    </ligand>
</feature>
<dbReference type="EMBL" id="CP046640">
    <property type="protein sequence ID" value="QTL99562.1"/>
    <property type="molecule type" value="Genomic_DNA"/>
</dbReference>
<gene>
    <name evidence="4" type="ORF">GM661_17200</name>
</gene>
<evidence type="ECO:0000313" key="5">
    <source>
        <dbReference type="Proteomes" id="UP000665020"/>
    </source>
</evidence>
<dbReference type="InterPro" id="IPR004682">
    <property type="entry name" value="TRAP_DctP"/>
</dbReference>
<evidence type="ECO:0000313" key="4">
    <source>
        <dbReference type="EMBL" id="QTL99562.1"/>
    </source>
</evidence>
<name>A0A8A7KP21_9FIRM</name>
<dbReference type="GO" id="GO:0030288">
    <property type="term" value="C:outer membrane-bounded periplasmic space"/>
    <property type="evidence" value="ECO:0007669"/>
    <property type="project" value="InterPro"/>
</dbReference>
<dbReference type="NCBIfam" id="TIGR00787">
    <property type="entry name" value="dctP"/>
    <property type="match status" value="1"/>
</dbReference>
<sequence>MRKISIISVITLCLLLAVSMVSMAVNPTPDNPVVMRISYNAPETLNTEVVQWEQEHGLAFIFKNLVESGTDGAVKVELYPNAQLGDNKASVEMVMNGSIQGCVETGVLAGFYPEFEVINIPYLFKSPEIAWYVFDNSEYWTNLKEDMREKTGLRLLAMGQNGVRHFSHSDKFIKSPADLKGQKMRVMQSPVFVRMMKAFDANPVPMAFSELYTSLQTGVVDGQENPVSVIAVNNLNEVQNYLTLDGHLWSEDGFVINDDFYNSLPEEIQIVMIQAARQAEVVNRGIETIHSSGPGLEKLKDEGMNIYVPTMEEKTAFAEIAQPPVVEYLQDKIGEETVAGMLEAVSNAEEALGY</sequence>
<keyword evidence="5" id="KW-1185">Reference proteome</keyword>
<feature type="binding site" evidence="2">
    <location>
        <position position="104"/>
    </location>
    <ligand>
        <name>N-acetyl-beta-neuraminate</name>
        <dbReference type="ChEBI" id="CHEBI:58705"/>
    </ligand>
</feature>
<keyword evidence="1 3" id="KW-0732">Signal</keyword>
<feature type="signal peptide" evidence="3">
    <location>
        <begin position="1"/>
        <end position="24"/>
    </location>
</feature>
<dbReference type="AlphaFoldDB" id="A0A8A7KP21"/>
<dbReference type="Pfam" id="PF03480">
    <property type="entry name" value="DctP"/>
    <property type="match status" value="1"/>
</dbReference>
<dbReference type="PANTHER" id="PTHR33376:SF18">
    <property type="entry name" value="2,3-DIKETO-L-GULONATE-BINDING PERIPLASMIC PROTEIN YIAO"/>
    <property type="match status" value="1"/>
</dbReference>
<dbReference type="InterPro" id="IPR018389">
    <property type="entry name" value="DctP_fam"/>
</dbReference>
<dbReference type="InterPro" id="IPR038404">
    <property type="entry name" value="TRAP_DctP_sf"/>
</dbReference>
<proteinExistence type="predicted"/>
<evidence type="ECO:0000256" key="2">
    <source>
        <dbReference type="PIRSR" id="PIRSR006470-1"/>
    </source>
</evidence>
<protein>
    <submittedName>
        <fullName evidence="4">DctP family TRAP transporter solute-binding subunit</fullName>
    </submittedName>
</protein>